<name>A0A0A9AB51_ARUDO</name>
<dbReference type="EMBL" id="GBRH01248981">
    <property type="protein sequence ID" value="JAD48914.1"/>
    <property type="molecule type" value="Transcribed_RNA"/>
</dbReference>
<protein>
    <submittedName>
        <fullName evidence="1">Uncharacterized protein</fullName>
    </submittedName>
</protein>
<accession>A0A0A9AB51</accession>
<reference evidence="1" key="1">
    <citation type="submission" date="2014-09" db="EMBL/GenBank/DDBJ databases">
        <authorList>
            <person name="Magalhaes I.L.F."/>
            <person name="Oliveira U."/>
            <person name="Santos F.R."/>
            <person name="Vidigal T.H.D.A."/>
            <person name="Brescovit A.D."/>
            <person name="Santos A.J."/>
        </authorList>
    </citation>
    <scope>NUCLEOTIDE SEQUENCE</scope>
    <source>
        <tissue evidence="1">Shoot tissue taken approximately 20 cm above the soil surface</tissue>
    </source>
</reference>
<reference evidence="1" key="2">
    <citation type="journal article" date="2015" name="Data Brief">
        <title>Shoot transcriptome of the giant reed, Arundo donax.</title>
        <authorList>
            <person name="Barrero R.A."/>
            <person name="Guerrero F.D."/>
            <person name="Moolhuijzen P."/>
            <person name="Goolsby J.A."/>
            <person name="Tidwell J."/>
            <person name="Bellgard S.E."/>
            <person name="Bellgard M.I."/>
        </authorList>
    </citation>
    <scope>NUCLEOTIDE SEQUENCE</scope>
    <source>
        <tissue evidence="1">Shoot tissue taken approximately 20 cm above the soil surface</tissue>
    </source>
</reference>
<sequence length="45" mass="5167">MYVTKVSLRKKITQATCTVLRDMKNALTLLILSNAYKYPHVTILL</sequence>
<evidence type="ECO:0000313" key="1">
    <source>
        <dbReference type="EMBL" id="JAD48914.1"/>
    </source>
</evidence>
<proteinExistence type="predicted"/>
<dbReference type="AlphaFoldDB" id="A0A0A9AB51"/>
<organism evidence="1">
    <name type="scientific">Arundo donax</name>
    <name type="common">Giant reed</name>
    <name type="synonym">Donax arundinaceus</name>
    <dbReference type="NCBI Taxonomy" id="35708"/>
    <lineage>
        <taxon>Eukaryota</taxon>
        <taxon>Viridiplantae</taxon>
        <taxon>Streptophyta</taxon>
        <taxon>Embryophyta</taxon>
        <taxon>Tracheophyta</taxon>
        <taxon>Spermatophyta</taxon>
        <taxon>Magnoliopsida</taxon>
        <taxon>Liliopsida</taxon>
        <taxon>Poales</taxon>
        <taxon>Poaceae</taxon>
        <taxon>PACMAD clade</taxon>
        <taxon>Arundinoideae</taxon>
        <taxon>Arundineae</taxon>
        <taxon>Arundo</taxon>
    </lineage>
</organism>